<dbReference type="InterPro" id="IPR000640">
    <property type="entry name" value="EFG_V-like"/>
</dbReference>
<accession>A0A4D6YLX0</accession>
<dbReference type="HAMAP" id="MF_00071">
    <property type="entry name" value="LepA"/>
    <property type="match status" value="1"/>
</dbReference>
<dbReference type="Pfam" id="PF06421">
    <property type="entry name" value="LepA_C"/>
    <property type="match status" value="1"/>
</dbReference>
<dbReference type="AlphaFoldDB" id="A0A4D6YLX0"/>
<dbReference type="CDD" id="cd01890">
    <property type="entry name" value="LepA"/>
    <property type="match status" value="1"/>
</dbReference>
<dbReference type="CDD" id="cd16260">
    <property type="entry name" value="EF4_III"/>
    <property type="match status" value="1"/>
</dbReference>
<feature type="domain" description="Tr-type G" evidence="13">
    <location>
        <begin position="2"/>
        <end position="184"/>
    </location>
</feature>
<dbReference type="Gene3D" id="3.30.70.240">
    <property type="match status" value="1"/>
</dbReference>
<evidence type="ECO:0000259" key="13">
    <source>
        <dbReference type="PROSITE" id="PS51722"/>
    </source>
</evidence>
<dbReference type="PROSITE" id="PS00301">
    <property type="entry name" value="G_TR_1"/>
    <property type="match status" value="1"/>
</dbReference>
<dbReference type="Pfam" id="PF03144">
    <property type="entry name" value="GTP_EFTU_D2"/>
    <property type="match status" value="1"/>
</dbReference>
<keyword evidence="5 12" id="KW-0648">Protein biosynthesis</keyword>
<organism evidence="14 15">
    <name type="scientific">Buchnera aphidicola</name>
    <name type="common">Sarucallis kahawaluokalani</name>
    <dbReference type="NCBI Taxonomy" id="1241878"/>
    <lineage>
        <taxon>Bacteria</taxon>
        <taxon>Pseudomonadati</taxon>
        <taxon>Pseudomonadota</taxon>
        <taxon>Gammaproteobacteria</taxon>
        <taxon>Enterobacterales</taxon>
        <taxon>Erwiniaceae</taxon>
        <taxon>Buchnera</taxon>
    </lineage>
</organism>
<keyword evidence="14" id="KW-0251">Elongation factor</keyword>
<dbReference type="InterPro" id="IPR027417">
    <property type="entry name" value="P-loop_NTPase"/>
</dbReference>
<dbReference type="FunFam" id="3.40.50.300:FF:000078">
    <property type="entry name" value="Elongation factor 4"/>
    <property type="match status" value="1"/>
</dbReference>
<evidence type="ECO:0000313" key="15">
    <source>
        <dbReference type="Proteomes" id="UP000298685"/>
    </source>
</evidence>
<dbReference type="RefSeq" id="WP_158350523.1">
    <property type="nucleotide sequence ID" value="NZ_CP032999.1"/>
</dbReference>
<evidence type="ECO:0000256" key="9">
    <source>
        <dbReference type="ARBA" id="ARBA00057626"/>
    </source>
</evidence>
<dbReference type="InterPro" id="IPR035654">
    <property type="entry name" value="LepA_IV"/>
</dbReference>
<dbReference type="FunFam" id="3.30.70.870:FF:000004">
    <property type="entry name" value="Translation factor GUF1, mitochondrial"/>
    <property type="match status" value="1"/>
</dbReference>
<dbReference type="NCBIfam" id="TIGR00231">
    <property type="entry name" value="small_GTP"/>
    <property type="match status" value="1"/>
</dbReference>
<keyword evidence="2 12" id="KW-1003">Cell membrane</keyword>
<keyword evidence="6 12" id="KW-0342">GTP-binding</keyword>
<dbReference type="GO" id="GO:0043022">
    <property type="term" value="F:ribosome binding"/>
    <property type="evidence" value="ECO:0007669"/>
    <property type="project" value="UniProtKB-UniRule"/>
</dbReference>
<sequence>MKNIRNFAIIAHIDHGKSTLADRFIQICGGLTTREMSNQVLDSMDLEKERGITIKAQSVTIKYTNQKKMTFHLNFIDTPGHVDFTYEVSRSLNACEGALLVIDACQGVEAQTLATCNMALKMNLSIIPVLNKIDLPNANANKVIQEIHDMIGINTQDIVQCSAKNGTGIIPLLDKIIEKIPAPSGSIQVTLQALIIDSWFDNYLGVISLVCIKNGILHPGTTIIVLSTQNNYTVHTVGIFTPKKKNKKYLKCGEIGWMICGIKDTGAFRVGDTITSAVNPTTYAIPGFQKIRPKIFAGLFPIDTDKHEIFRIALGKLSLNDSALYYEPENSHALGSGFKCGFLGVLHMEIIQARLEREYNLEIISTTPTVMYEIETITKKIIYVNNPNDLNKIKNIREQREPIAECKILTPEKYIGKIINLCLNKRGTQKNITYHTHQVLLHFDIPIAEIITNFFDKMKSLSSGYASLEYHFKCFKKTDIVCLDILINSVKIDALSLIMHRNNVYNQSRKIVEKIKLLLPRQQFNLAIQAAIGNNIIARSTIQQLRKNVLSKCYGGDISRKKKLLQKQKSGKKKMKKIGNIKIPKKAFFTILSN</sequence>
<dbReference type="InterPro" id="IPR035647">
    <property type="entry name" value="EFG_III/V"/>
</dbReference>
<evidence type="ECO:0000256" key="3">
    <source>
        <dbReference type="ARBA" id="ARBA00022741"/>
    </source>
</evidence>
<evidence type="ECO:0000256" key="4">
    <source>
        <dbReference type="ARBA" id="ARBA00022801"/>
    </source>
</evidence>
<protein>
    <recommendedName>
        <fullName evidence="11 12">Elongation factor 4</fullName>
        <shortName evidence="12">EF-4</shortName>
        <ecNumber evidence="11 12">3.6.5.n1</ecNumber>
    </recommendedName>
    <alternativeName>
        <fullName evidence="12">Ribosomal back-translocase LepA</fullName>
    </alternativeName>
</protein>
<dbReference type="PANTHER" id="PTHR43512:SF4">
    <property type="entry name" value="TRANSLATION FACTOR GUF1 HOMOLOG, CHLOROPLASTIC"/>
    <property type="match status" value="1"/>
</dbReference>
<keyword evidence="4 12" id="KW-0378">Hydrolase</keyword>
<dbReference type="PROSITE" id="PS51722">
    <property type="entry name" value="G_TR_2"/>
    <property type="match status" value="1"/>
</dbReference>
<evidence type="ECO:0000256" key="10">
    <source>
        <dbReference type="ARBA" id="ARBA00061052"/>
    </source>
</evidence>
<evidence type="ECO:0000256" key="6">
    <source>
        <dbReference type="ARBA" id="ARBA00023134"/>
    </source>
</evidence>
<evidence type="ECO:0000256" key="11">
    <source>
        <dbReference type="ARBA" id="ARBA00066744"/>
    </source>
</evidence>
<gene>
    <name evidence="12" type="primary">lepA</name>
    <name evidence="14" type="ORF">D9V78_00910</name>
</gene>
<dbReference type="FunFam" id="3.30.70.2570:FF:000001">
    <property type="entry name" value="Translation factor GUF1, mitochondrial"/>
    <property type="match status" value="1"/>
</dbReference>
<dbReference type="InterPro" id="IPR000795">
    <property type="entry name" value="T_Tr_GTP-bd_dom"/>
</dbReference>
<dbReference type="SUPFAM" id="SSF54980">
    <property type="entry name" value="EF-G C-terminal domain-like"/>
    <property type="match status" value="2"/>
</dbReference>
<comment type="similarity">
    <text evidence="10">Belongs to the GTP-binding elongation factor family. LepA subfamily.</text>
</comment>
<dbReference type="GO" id="GO:0045727">
    <property type="term" value="P:positive regulation of translation"/>
    <property type="evidence" value="ECO:0007669"/>
    <property type="project" value="UniProtKB-UniRule"/>
</dbReference>
<dbReference type="GO" id="GO:0097216">
    <property type="term" value="F:guanosine tetraphosphate binding"/>
    <property type="evidence" value="ECO:0007669"/>
    <property type="project" value="UniProtKB-ARBA"/>
</dbReference>
<comment type="function">
    <text evidence="9 12">Required for accurate and efficient protein synthesis under certain stress conditions. May act as a fidelity factor of the translation reaction, by catalyzing a one-codon backward translocation of tRNAs on improperly translocated ribosomes. Back-translocation proceeds from a post-translocation (POST) complex to a pre-translocation (PRE) complex, thus giving elongation factor G a second chance to translocate the tRNAs correctly. Binds to ribosomes in a GTP-dependent manner.</text>
</comment>
<dbReference type="Pfam" id="PF00679">
    <property type="entry name" value="EFG_C"/>
    <property type="match status" value="1"/>
</dbReference>
<dbReference type="InterPro" id="IPR038363">
    <property type="entry name" value="LepA_C_sf"/>
</dbReference>
<dbReference type="FunFam" id="2.40.30.10:FF:000015">
    <property type="entry name" value="Translation factor GUF1, mitochondrial"/>
    <property type="match status" value="1"/>
</dbReference>
<name>A0A4D6YLX0_9GAMM</name>
<dbReference type="Gene3D" id="3.30.70.870">
    <property type="entry name" value="Elongation Factor G (Translational Gtpase), domain 3"/>
    <property type="match status" value="1"/>
</dbReference>
<comment type="subcellular location">
    <subcellularLocation>
        <location evidence="12">Cell membrane</location>
        <topology evidence="12">Peripheral membrane protein</topology>
        <orientation evidence="12">Cytoplasmic side</orientation>
    </subcellularLocation>
</comment>
<dbReference type="PRINTS" id="PR00315">
    <property type="entry name" value="ELONGATNFCT"/>
</dbReference>
<dbReference type="Gene3D" id="3.30.70.2570">
    <property type="entry name" value="Elongation factor 4, C-terminal domain"/>
    <property type="match status" value="1"/>
</dbReference>
<proteinExistence type="inferred from homology"/>
<keyword evidence="7 12" id="KW-0472">Membrane</keyword>
<dbReference type="GO" id="GO:0005525">
    <property type="term" value="F:GTP binding"/>
    <property type="evidence" value="ECO:0007669"/>
    <property type="project" value="UniProtKB-UniRule"/>
</dbReference>
<dbReference type="Gene3D" id="3.40.50.300">
    <property type="entry name" value="P-loop containing nucleotide triphosphate hydrolases"/>
    <property type="match status" value="1"/>
</dbReference>
<dbReference type="InterPro" id="IPR005225">
    <property type="entry name" value="Small_GTP-bd"/>
</dbReference>
<evidence type="ECO:0000256" key="7">
    <source>
        <dbReference type="ARBA" id="ARBA00023136"/>
    </source>
</evidence>
<dbReference type="PANTHER" id="PTHR43512">
    <property type="entry name" value="TRANSLATION FACTOR GUF1-RELATED"/>
    <property type="match status" value="1"/>
</dbReference>
<dbReference type="FunFam" id="3.30.70.240:FF:000007">
    <property type="entry name" value="Translation factor GUF1, mitochondrial"/>
    <property type="match status" value="1"/>
</dbReference>
<feature type="binding site" evidence="12">
    <location>
        <begin position="14"/>
        <end position="19"/>
    </location>
    <ligand>
        <name>GTP</name>
        <dbReference type="ChEBI" id="CHEBI:37565"/>
    </ligand>
</feature>
<dbReference type="SUPFAM" id="SSF52540">
    <property type="entry name" value="P-loop containing nucleoside triphosphate hydrolases"/>
    <property type="match status" value="1"/>
</dbReference>
<dbReference type="InterPro" id="IPR031157">
    <property type="entry name" value="G_TR_CS"/>
</dbReference>
<evidence type="ECO:0000256" key="12">
    <source>
        <dbReference type="HAMAP-Rule" id="MF_00071"/>
    </source>
</evidence>
<comment type="catalytic activity">
    <reaction evidence="8 12">
        <text>GTP + H2O = GDP + phosphate + H(+)</text>
        <dbReference type="Rhea" id="RHEA:19669"/>
        <dbReference type="ChEBI" id="CHEBI:15377"/>
        <dbReference type="ChEBI" id="CHEBI:15378"/>
        <dbReference type="ChEBI" id="CHEBI:37565"/>
        <dbReference type="ChEBI" id="CHEBI:43474"/>
        <dbReference type="ChEBI" id="CHEBI:58189"/>
        <dbReference type="EC" id="3.6.5.n1"/>
    </reaction>
</comment>
<dbReference type="NCBIfam" id="TIGR01393">
    <property type="entry name" value="lepA"/>
    <property type="match status" value="1"/>
</dbReference>
<dbReference type="OrthoDB" id="9804431at2"/>
<evidence type="ECO:0000256" key="2">
    <source>
        <dbReference type="ARBA" id="ARBA00022475"/>
    </source>
</evidence>
<dbReference type="Gene3D" id="2.40.30.10">
    <property type="entry name" value="Translation factors"/>
    <property type="match status" value="1"/>
</dbReference>
<evidence type="ECO:0000256" key="8">
    <source>
        <dbReference type="ARBA" id="ARBA00050293"/>
    </source>
</evidence>
<dbReference type="InterPro" id="IPR006297">
    <property type="entry name" value="EF-4"/>
</dbReference>
<dbReference type="InterPro" id="IPR004161">
    <property type="entry name" value="EFTu-like_2"/>
</dbReference>
<dbReference type="GO" id="GO:0005886">
    <property type="term" value="C:plasma membrane"/>
    <property type="evidence" value="ECO:0007669"/>
    <property type="project" value="UniProtKB-SubCell"/>
</dbReference>
<dbReference type="GO" id="GO:0003924">
    <property type="term" value="F:GTPase activity"/>
    <property type="evidence" value="ECO:0007669"/>
    <property type="project" value="UniProtKB-UniRule"/>
</dbReference>
<dbReference type="CDD" id="cd03709">
    <property type="entry name" value="lepA_C"/>
    <property type="match status" value="1"/>
</dbReference>
<dbReference type="Pfam" id="PF00009">
    <property type="entry name" value="GTP_EFTU"/>
    <property type="match status" value="1"/>
</dbReference>
<feature type="binding site" evidence="12">
    <location>
        <begin position="131"/>
        <end position="134"/>
    </location>
    <ligand>
        <name>GTP</name>
        <dbReference type="ChEBI" id="CHEBI:37565"/>
    </ligand>
</feature>
<comment type="similarity">
    <text evidence="1 12">Belongs to the TRAFAC class translation factor GTPase superfamily. Classic translation factor GTPase family. LepA subfamily.</text>
</comment>
<keyword evidence="3 12" id="KW-0547">Nucleotide-binding</keyword>
<dbReference type="Proteomes" id="UP000298685">
    <property type="component" value="Chromosome"/>
</dbReference>
<evidence type="ECO:0000313" key="14">
    <source>
        <dbReference type="EMBL" id="QCI25975.1"/>
    </source>
</evidence>
<reference evidence="14 15" key="1">
    <citation type="submission" date="2018-10" db="EMBL/GenBank/DDBJ databases">
        <title>Comparative functional genomics of the obligate endosymbiont Buchnera aphidicola.</title>
        <authorList>
            <person name="Chong R.A."/>
        </authorList>
    </citation>
    <scope>NUCLEOTIDE SEQUENCE [LARGE SCALE GENOMIC DNA]</scope>
    <source>
        <strain evidence="14 15">Ska</strain>
    </source>
</reference>
<evidence type="ECO:0000256" key="1">
    <source>
        <dbReference type="ARBA" id="ARBA00005454"/>
    </source>
</evidence>
<dbReference type="InterPro" id="IPR013842">
    <property type="entry name" value="LepA_CTD"/>
</dbReference>
<dbReference type="EMBL" id="CP032999">
    <property type="protein sequence ID" value="QCI25975.1"/>
    <property type="molecule type" value="Genomic_DNA"/>
</dbReference>
<dbReference type="GO" id="GO:0003746">
    <property type="term" value="F:translation elongation factor activity"/>
    <property type="evidence" value="ECO:0007669"/>
    <property type="project" value="UniProtKB-UniRule"/>
</dbReference>
<evidence type="ECO:0000256" key="5">
    <source>
        <dbReference type="ARBA" id="ARBA00022917"/>
    </source>
</evidence>
<dbReference type="EC" id="3.6.5.n1" evidence="11 12"/>